<comment type="subcellular location">
    <subcellularLocation>
        <location evidence="7">Cytoplasm</location>
    </subcellularLocation>
</comment>
<dbReference type="Proteomes" id="UP000184052">
    <property type="component" value="Unassembled WGS sequence"/>
</dbReference>
<dbReference type="GO" id="GO:0052908">
    <property type="term" value="F:16S rRNA (adenine(1518)-N(6)/adenine(1519)-N(6))-dimethyltransferase activity"/>
    <property type="evidence" value="ECO:0007669"/>
    <property type="project" value="UniProtKB-EC"/>
</dbReference>
<comment type="similarity">
    <text evidence="7">Belongs to the class I-like SAM-binding methyltransferase superfamily. rRNA adenine N(6)-methyltransferase family. RsmA subfamily.</text>
</comment>
<comment type="catalytic activity">
    <reaction evidence="7">
        <text>adenosine(1518)/adenosine(1519) in 16S rRNA + 4 S-adenosyl-L-methionine = N(6)-dimethyladenosine(1518)/N(6)-dimethyladenosine(1519) in 16S rRNA + 4 S-adenosyl-L-homocysteine + 4 H(+)</text>
        <dbReference type="Rhea" id="RHEA:19609"/>
        <dbReference type="Rhea" id="RHEA-COMP:10232"/>
        <dbReference type="Rhea" id="RHEA-COMP:10233"/>
        <dbReference type="ChEBI" id="CHEBI:15378"/>
        <dbReference type="ChEBI" id="CHEBI:57856"/>
        <dbReference type="ChEBI" id="CHEBI:59789"/>
        <dbReference type="ChEBI" id="CHEBI:74411"/>
        <dbReference type="ChEBI" id="CHEBI:74493"/>
        <dbReference type="EC" id="2.1.1.182"/>
    </reaction>
</comment>
<dbReference type="EMBL" id="FQZL01000021">
    <property type="protein sequence ID" value="SHJ46062.1"/>
    <property type="molecule type" value="Genomic_DNA"/>
</dbReference>
<dbReference type="AlphaFoldDB" id="A0A1M6JHF2"/>
<dbReference type="SUPFAM" id="SSF53335">
    <property type="entry name" value="S-adenosyl-L-methionine-dependent methyltransferases"/>
    <property type="match status" value="1"/>
</dbReference>
<keyword evidence="6 7" id="KW-0694">RNA-binding</keyword>
<dbReference type="EC" id="2.1.1.182" evidence="7"/>
<dbReference type="GO" id="GO:0003723">
    <property type="term" value="F:RNA binding"/>
    <property type="evidence" value="ECO:0007669"/>
    <property type="project" value="UniProtKB-UniRule"/>
</dbReference>
<dbReference type="SMART" id="SM00650">
    <property type="entry name" value="rADc"/>
    <property type="match status" value="1"/>
</dbReference>
<dbReference type="InterPro" id="IPR001737">
    <property type="entry name" value="KsgA/Erm"/>
</dbReference>
<keyword evidence="5 7" id="KW-0949">S-adenosyl-L-methionine</keyword>
<sequence length="287" mass="32315">MMNKKLHDPGTTKEILKKYGFSLTKGLGQNFLIDGSVIENTCDAAGITKDDCIIEIGPGIGTLTQFLCERANKVVSIEIDRDLIEIHKETLPYENLKIIYDDFMKMDLEKIISEEFGDSNVKVVANIPYYITTPIVMKILEDRVKVESITVMIQKEVAERFQSPPGSKEYGAISAVIQYYANPEIKFIVPKTVFIPQPKVDSAVIVMKIYEEPPVDVKDEKLFFNLIKGAFGQRRKTIINSVSGTIRDIDKNKLKEVLENLGYNPSIRGEKLGIEDFAKISNSLAEQ</sequence>
<dbReference type="InterPro" id="IPR020598">
    <property type="entry name" value="rRNA_Ade_methylase_Trfase_N"/>
</dbReference>
<gene>
    <name evidence="7" type="primary">rsmA</name>
    <name evidence="7" type="synonym">ksgA</name>
    <name evidence="10" type="ORF">SAMN02745751_02630</name>
</gene>
<reference evidence="10 11" key="1">
    <citation type="submission" date="2016-11" db="EMBL/GenBank/DDBJ databases">
        <authorList>
            <person name="Jaros S."/>
            <person name="Januszkiewicz K."/>
            <person name="Wedrychowicz H."/>
        </authorList>
    </citation>
    <scope>NUCLEOTIDE SEQUENCE [LARGE SCALE GENOMIC DNA]</scope>
    <source>
        <strain evidence="10 11">DSM 17477</strain>
    </source>
</reference>
<dbReference type="Gene3D" id="3.40.50.150">
    <property type="entry name" value="Vaccinia Virus protein VP39"/>
    <property type="match status" value="1"/>
</dbReference>
<dbReference type="CDD" id="cd02440">
    <property type="entry name" value="AdoMet_MTases"/>
    <property type="match status" value="1"/>
</dbReference>
<dbReference type="NCBIfam" id="TIGR00755">
    <property type="entry name" value="ksgA"/>
    <property type="match status" value="1"/>
</dbReference>
<keyword evidence="3 7" id="KW-0489">Methyltransferase</keyword>
<organism evidence="10 11">
    <name type="scientific">Dethiosulfatibacter aminovorans DSM 17477</name>
    <dbReference type="NCBI Taxonomy" id="1121476"/>
    <lineage>
        <taxon>Bacteria</taxon>
        <taxon>Bacillati</taxon>
        <taxon>Bacillota</taxon>
        <taxon>Tissierellia</taxon>
        <taxon>Dethiosulfatibacter</taxon>
    </lineage>
</organism>
<dbReference type="HAMAP" id="MF_00607">
    <property type="entry name" value="16SrRNA_methyltr_A"/>
    <property type="match status" value="1"/>
</dbReference>
<evidence type="ECO:0000256" key="1">
    <source>
        <dbReference type="ARBA" id="ARBA00022490"/>
    </source>
</evidence>
<evidence type="ECO:0000256" key="2">
    <source>
        <dbReference type="ARBA" id="ARBA00022552"/>
    </source>
</evidence>
<evidence type="ECO:0000256" key="8">
    <source>
        <dbReference type="PROSITE-ProRule" id="PRU01026"/>
    </source>
</evidence>
<feature type="domain" description="Ribosomal RNA adenine methylase transferase N-terminal" evidence="9">
    <location>
        <begin position="37"/>
        <end position="211"/>
    </location>
</feature>
<protein>
    <recommendedName>
        <fullName evidence="7">Ribosomal RNA small subunit methyltransferase A</fullName>
        <ecNumber evidence="7">2.1.1.182</ecNumber>
    </recommendedName>
    <alternativeName>
        <fullName evidence="7">16S rRNA (adenine(1518)-N(6)/adenine(1519)-N(6))-dimethyltransferase</fullName>
    </alternativeName>
    <alternativeName>
        <fullName evidence="7">16S rRNA dimethyladenosine transferase</fullName>
    </alternativeName>
    <alternativeName>
        <fullName evidence="7">16S rRNA dimethylase</fullName>
    </alternativeName>
    <alternativeName>
        <fullName evidence="7">S-adenosylmethionine-6-N', N'-adenosyl(rRNA) dimethyltransferase</fullName>
    </alternativeName>
</protein>
<dbReference type="InterPro" id="IPR011530">
    <property type="entry name" value="rRNA_adenine_dimethylase"/>
</dbReference>
<feature type="binding site" evidence="7 8">
    <location>
        <position position="126"/>
    </location>
    <ligand>
        <name>S-adenosyl-L-methionine</name>
        <dbReference type="ChEBI" id="CHEBI:59789"/>
    </ligand>
</feature>
<evidence type="ECO:0000259" key="9">
    <source>
        <dbReference type="SMART" id="SM00650"/>
    </source>
</evidence>
<dbReference type="PROSITE" id="PS51689">
    <property type="entry name" value="SAM_RNA_A_N6_MT"/>
    <property type="match status" value="1"/>
</dbReference>
<evidence type="ECO:0000256" key="7">
    <source>
        <dbReference type="HAMAP-Rule" id="MF_00607"/>
    </source>
</evidence>
<accession>A0A1M6JHF2</accession>
<evidence type="ECO:0000256" key="6">
    <source>
        <dbReference type="ARBA" id="ARBA00022884"/>
    </source>
</evidence>
<keyword evidence="2 7" id="KW-0698">rRNA processing</keyword>
<evidence type="ECO:0000256" key="5">
    <source>
        <dbReference type="ARBA" id="ARBA00022691"/>
    </source>
</evidence>
<dbReference type="PANTHER" id="PTHR11727">
    <property type="entry name" value="DIMETHYLADENOSINE TRANSFERASE"/>
    <property type="match status" value="1"/>
</dbReference>
<evidence type="ECO:0000313" key="10">
    <source>
        <dbReference type="EMBL" id="SHJ46062.1"/>
    </source>
</evidence>
<dbReference type="InterPro" id="IPR029063">
    <property type="entry name" value="SAM-dependent_MTases_sf"/>
</dbReference>
<comment type="function">
    <text evidence="7">Specifically dimethylates two adjacent adenosines (A1518 and A1519) in the loop of a conserved hairpin near the 3'-end of 16S rRNA in the 30S particle. May play a critical role in biogenesis of 30S subunits.</text>
</comment>
<feature type="binding site" evidence="7 8">
    <location>
        <position position="102"/>
    </location>
    <ligand>
        <name>S-adenosyl-L-methionine</name>
        <dbReference type="ChEBI" id="CHEBI:59789"/>
    </ligand>
</feature>
<proteinExistence type="inferred from homology"/>
<dbReference type="InterPro" id="IPR023165">
    <property type="entry name" value="rRNA_Ade_diMease-like_C"/>
</dbReference>
<feature type="binding site" evidence="7 8">
    <location>
        <position position="32"/>
    </location>
    <ligand>
        <name>S-adenosyl-L-methionine</name>
        <dbReference type="ChEBI" id="CHEBI:59789"/>
    </ligand>
</feature>
<dbReference type="STRING" id="1121476.SAMN02745751_02630"/>
<dbReference type="PANTHER" id="PTHR11727:SF7">
    <property type="entry name" value="DIMETHYLADENOSINE TRANSFERASE-RELATED"/>
    <property type="match status" value="1"/>
</dbReference>
<dbReference type="PROSITE" id="PS01131">
    <property type="entry name" value="RRNA_A_DIMETH"/>
    <property type="match status" value="1"/>
</dbReference>
<name>A0A1M6JHF2_9FIRM</name>
<evidence type="ECO:0000256" key="4">
    <source>
        <dbReference type="ARBA" id="ARBA00022679"/>
    </source>
</evidence>
<dbReference type="InterPro" id="IPR020596">
    <property type="entry name" value="rRNA_Ade_Mease_Trfase_CS"/>
</dbReference>
<dbReference type="GO" id="GO:0005829">
    <property type="term" value="C:cytosol"/>
    <property type="evidence" value="ECO:0007669"/>
    <property type="project" value="TreeGrafter"/>
</dbReference>
<feature type="binding site" evidence="7 8">
    <location>
        <position position="57"/>
    </location>
    <ligand>
        <name>S-adenosyl-L-methionine</name>
        <dbReference type="ChEBI" id="CHEBI:59789"/>
    </ligand>
</feature>
<dbReference type="Gene3D" id="1.10.8.100">
    <property type="entry name" value="Ribosomal RNA adenine dimethylase-like, domain 2"/>
    <property type="match status" value="1"/>
</dbReference>
<keyword evidence="1 7" id="KW-0963">Cytoplasm</keyword>
<feature type="binding site" evidence="7 8">
    <location>
        <position position="30"/>
    </location>
    <ligand>
        <name>S-adenosyl-L-methionine</name>
        <dbReference type="ChEBI" id="CHEBI:59789"/>
    </ligand>
</feature>
<keyword evidence="11" id="KW-1185">Reference proteome</keyword>
<feature type="binding site" evidence="7 8">
    <location>
        <position position="78"/>
    </location>
    <ligand>
        <name>S-adenosyl-L-methionine</name>
        <dbReference type="ChEBI" id="CHEBI:59789"/>
    </ligand>
</feature>
<dbReference type="FunFam" id="3.40.50.150:FF:000023">
    <property type="entry name" value="Ribosomal RNA small subunit methyltransferase A"/>
    <property type="match status" value="1"/>
</dbReference>
<keyword evidence="4 7" id="KW-0808">Transferase</keyword>
<dbReference type="RefSeq" id="WP_073050033.1">
    <property type="nucleotide sequence ID" value="NZ_FQZL01000021.1"/>
</dbReference>
<evidence type="ECO:0000313" key="11">
    <source>
        <dbReference type="Proteomes" id="UP000184052"/>
    </source>
</evidence>
<evidence type="ECO:0000256" key="3">
    <source>
        <dbReference type="ARBA" id="ARBA00022603"/>
    </source>
</evidence>
<dbReference type="Pfam" id="PF00398">
    <property type="entry name" value="RrnaAD"/>
    <property type="match status" value="1"/>
</dbReference>